<dbReference type="AlphaFoldDB" id="S9QGS0"/>
<evidence type="ECO:0000313" key="3">
    <source>
        <dbReference type="Proteomes" id="UP000015351"/>
    </source>
</evidence>
<protein>
    <recommendedName>
        <fullName evidence="1">T6SS Phospholipase effector Tle1-like catalytic domain-containing protein</fullName>
    </recommendedName>
</protein>
<dbReference type="HOGENOM" id="CLU_632830_0_0_5"/>
<sequence>MADGSNPNSVLDYAQAVNADSSTSANAQVDAAVSTCPDVALNFGVFFDGTYNNRANVASFSAGTTMQTGGSYDNYITNVARLSELYFTRDNDVPNSCGNTDEAYRSVYIDGIGTSAGQSDDGAAAATGFGKYGVEEAIRNATARLERATKEFGGIDAIRSIKFDVFGFSRGAATARIFANLIAAGEVPNAQVRFLGLYDTVGSFGIPGNQLEMSPQDEARYYACFIPSIRLQLNQRCHTVPTSDTLDMEVRTNSAEHVYHIVADDEFRAFFPSSSVKPSHGVEVIMPGNHGDIGGSSPPAKFFEETMNPPRFLRDRGYWDTAYRQDIAPTNNVDRLMRNWDHNYRRMIEPGIWTVGYTAMLARARQAGAPLRDAPVEVPPELHTLTKTMIGGGSLPESARRPIRTKFVRMSHDGIGSNMLDINNERESYPNQP</sequence>
<dbReference type="InterPro" id="IPR018712">
    <property type="entry name" value="Tle1-like_cat"/>
</dbReference>
<dbReference type="PANTHER" id="PTHR33840">
    <property type="match status" value="1"/>
</dbReference>
<organism evidence="2 3">
    <name type="scientific">Litoreibacter arenae DSM 19593</name>
    <dbReference type="NCBI Taxonomy" id="1123360"/>
    <lineage>
        <taxon>Bacteria</taxon>
        <taxon>Pseudomonadati</taxon>
        <taxon>Pseudomonadota</taxon>
        <taxon>Alphaproteobacteria</taxon>
        <taxon>Rhodobacterales</taxon>
        <taxon>Roseobacteraceae</taxon>
        <taxon>Litoreibacter</taxon>
    </lineage>
</organism>
<gene>
    <name evidence="2" type="ORF">thalar_00826</name>
</gene>
<dbReference type="Proteomes" id="UP000015351">
    <property type="component" value="Unassembled WGS sequence"/>
</dbReference>
<dbReference type="Pfam" id="PF09994">
    <property type="entry name" value="T6SS_Tle1-like_cat"/>
    <property type="match status" value="1"/>
</dbReference>
<dbReference type="STRING" id="1123360.thalar_00826"/>
<dbReference type="EMBL" id="AONI01000008">
    <property type="protein sequence ID" value="EPX80606.1"/>
    <property type="molecule type" value="Genomic_DNA"/>
</dbReference>
<dbReference type="eggNOG" id="COG3157">
    <property type="taxonomic scope" value="Bacteria"/>
</dbReference>
<evidence type="ECO:0000259" key="1">
    <source>
        <dbReference type="Pfam" id="PF09994"/>
    </source>
</evidence>
<accession>S9QGS0</accession>
<reference evidence="3" key="1">
    <citation type="journal article" date="2013" name="Stand. Genomic Sci.">
        <title>Genome sequence of the Litoreibacter arenae type strain (DSM 19593(T)), a member of the Roseobacter clade isolated from sea sand.</title>
        <authorList>
            <person name="Riedel T."/>
            <person name="Fiebig A."/>
            <person name="Petersen J."/>
            <person name="Gronow S."/>
            <person name="Kyrpides N.C."/>
            <person name="Goker M."/>
            <person name="Klenk H.P."/>
        </authorList>
    </citation>
    <scope>NUCLEOTIDE SEQUENCE [LARGE SCALE GENOMIC DNA]</scope>
    <source>
        <strain evidence="3">DSM 19593</strain>
    </source>
</reference>
<evidence type="ECO:0000313" key="2">
    <source>
        <dbReference type="EMBL" id="EPX80606.1"/>
    </source>
</evidence>
<dbReference type="RefSeq" id="WP_021099399.1">
    <property type="nucleotide sequence ID" value="NZ_KE557306.1"/>
</dbReference>
<keyword evidence="3" id="KW-1185">Reference proteome</keyword>
<dbReference type="PANTHER" id="PTHR33840:SF1">
    <property type="entry name" value="TLE1 PHOSPHOLIPASE DOMAIN-CONTAINING PROTEIN"/>
    <property type="match status" value="1"/>
</dbReference>
<comment type="caution">
    <text evidence="2">The sequence shown here is derived from an EMBL/GenBank/DDBJ whole genome shotgun (WGS) entry which is preliminary data.</text>
</comment>
<dbReference type="OrthoDB" id="4378831at2"/>
<name>S9QGS0_9RHOB</name>
<feature type="domain" description="T6SS Phospholipase effector Tle1-like catalytic" evidence="1">
    <location>
        <begin position="188"/>
        <end position="300"/>
    </location>
</feature>
<proteinExistence type="predicted"/>